<organism evidence="2 3">
    <name type="scientific">Trinickia soli</name>
    <dbReference type="NCBI Taxonomy" id="380675"/>
    <lineage>
        <taxon>Bacteria</taxon>
        <taxon>Pseudomonadati</taxon>
        <taxon>Pseudomonadota</taxon>
        <taxon>Betaproteobacteria</taxon>
        <taxon>Burkholderiales</taxon>
        <taxon>Burkholderiaceae</taxon>
        <taxon>Trinickia</taxon>
    </lineage>
</organism>
<evidence type="ECO:0000313" key="2">
    <source>
        <dbReference type="EMBL" id="PMS24082.1"/>
    </source>
</evidence>
<comment type="caution">
    <text evidence="2">The sequence shown here is derived from an EMBL/GenBank/DDBJ whole genome shotgun (WGS) entry which is preliminary data.</text>
</comment>
<evidence type="ECO:0000256" key="1">
    <source>
        <dbReference type="SAM" id="MobiDB-lite"/>
    </source>
</evidence>
<protein>
    <submittedName>
        <fullName evidence="2">Uncharacterized protein</fullName>
    </submittedName>
</protein>
<feature type="compositionally biased region" description="Basic and acidic residues" evidence="1">
    <location>
        <begin position="26"/>
        <end position="35"/>
    </location>
</feature>
<dbReference type="AlphaFoldDB" id="A0A2N7W3V2"/>
<accession>A0A2N7W3V2</accession>
<name>A0A2N7W3V2_9BURK</name>
<sequence length="151" mass="16874">MHERDQRARAQADVHRLRRFLQPHDGGPEWAEHRSGNGQSRVSREVGDLPIGVALGRLSLQRHQPQLQTERPRIECAALIACQQTDADEAHEMRKRLGGRHARRSRETRHGANGDLDIANVFAVDKALEPGLTWLRVVGEVAAVVRHAGQA</sequence>
<feature type="region of interest" description="Disordered" evidence="1">
    <location>
        <begin position="20"/>
        <end position="45"/>
    </location>
</feature>
<keyword evidence="3" id="KW-1185">Reference proteome</keyword>
<gene>
    <name evidence="2" type="ORF">C0Z19_14755</name>
</gene>
<proteinExistence type="predicted"/>
<dbReference type="EMBL" id="PNYB01000011">
    <property type="protein sequence ID" value="PMS24082.1"/>
    <property type="molecule type" value="Genomic_DNA"/>
</dbReference>
<evidence type="ECO:0000313" key="3">
    <source>
        <dbReference type="Proteomes" id="UP000235347"/>
    </source>
</evidence>
<dbReference type="Proteomes" id="UP000235347">
    <property type="component" value="Unassembled WGS sequence"/>
</dbReference>
<reference evidence="2 3" key="1">
    <citation type="submission" date="2018-01" db="EMBL/GenBank/DDBJ databases">
        <title>Whole genome analyses suggest that Burkholderia sensu lato contains two further novel genera in the rhizoxinica-symbiotica group Mycetohabitans gen. nov., and Trinickia gen. nov.: implications for the evolution of diazotrophy and nodulation in the Burkholderiaceae.</title>
        <authorList>
            <person name="Estrada-de los Santos P."/>
            <person name="Palmer M."/>
            <person name="Chavez-Ramirez B."/>
            <person name="Beukes C."/>
            <person name="Steenkamp E.T."/>
            <person name="Hirsch A.M."/>
            <person name="Manyaka P."/>
            <person name="Maluk M."/>
            <person name="Lafos M."/>
            <person name="Crook M."/>
            <person name="Gross E."/>
            <person name="Simon M.F."/>
            <person name="Bueno dos Reis Junior F."/>
            <person name="Poole P.S."/>
            <person name="Venter S.N."/>
            <person name="James E.K."/>
        </authorList>
    </citation>
    <scope>NUCLEOTIDE SEQUENCE [LARGE SCALE GENOMIC DNA]</scope>
    <source>
        <strain evidence="2 3">GP25-8</strain>
    </source>
</reference>